<dbReference type="Proteomes" id="UP000071778">
    <property type="component" value="Chromosome"/>
</dbReference>
<accession>A0A127QCX6</accession>
<protein>
    <submittedName>
        <fullName evidence="1">Uncharacterized protein</fullName>
    </submittedName>
</protein>
<evidence type="ECO:0000313" key="2">
    <source>
        <dbReference type="Proteomes" id="UP000071778"/>
    </source>
</evidence>
<keyword evidence="2" id="KW-1185">Reference proteome</keyword>
<proteinExistence type="predicted"/>
<sequence>MESGKSGRVIAIEKTLARTSLQTIKEVKKYASKNSAYR</sequence>
<name>A0A127QCX6_9BURK</name>
<dbReference type="EMBL" id="CP013235">
    <property type="protein sequence ID" value="AMP07874.1"/>
    <property type="molecule type" value="Genomic_DNA"/>
</dbReference>
<reference evidence="1 2" key="1">
    <citation type="submission" date="2015-11" db="EMBL/GenBank/DDBJ databases">
        <title>Exploring the genomic traits of fungus-feeding bacterial genus Collimonas.</title>
        <authorList>
            <person name="Song C."/>
            <person name="Schmidt R."/>
            <person name="de Jager V."/>
            <person name="Krzyzanowska D."/>
            <person name="Jongedijk E."/>
            <person name="Cankar K."/>
            <person name="Beekwilder J."/>
            <person name="van Veen A."/>
            <person name="de Boer W."/>
            <person name="van Veen J.A."/>
            <person name="Garbeva P."/>
        </authorList>
    </citation>
    <scope>NUCLEOTIDE SEQUENCE [LARGE SCALE GENOMIC DNA]</scope>
    <source>
        <strain evidence="1 2">Ter282</strain>
    </source>
</reference>
<evidence type="ECO:0000313" key="1">
    <source>
        <dbReference type="EMBL" id="AMP07874.1"/>
    </source>
</evidence>
<organism evidence="1 2">
    <name type="scientific">Collimonas arenae</name>
    <dbReference type="NCBI Taxonomy" id="279058"/>
    <lineage>
        <taxon>Bacteria</taxon>
        <taxon>Pseudomonadati</taxon>
        <taxon>Pseudomonadota</taxon>
        <taxon>Betaproteobacteria</taxon>
        <taxon>Burkholderiales</taxon>
        <taxon>Oxalobacteraceae</taxon>
        <taxon>Collimonas</taxon>
    </lineage>
</organism>
<gene>
    <name evidence="1" type="ORF">CAter282_0050</name>
</gene>
<dbReference type="AlphaFoldDB" id="A0A127QCX6"/>